<evidence type="ECO:0000256" key="2">
    <source>
        <dbReference type="ARBA" id="ARBA00008912"/>
    </source>
</evidence>
<evidence type="ECO:0000256" key="1">
    <source>
        <dbReference type="ARBA" id="ARBA00004123"/>
    </source>
</evidence>
<proteinExistence type="inferred from homology"/>
<evidence type="ECO:0000256" key="4">
    <source>
        <dbReference type="ARBA" id="ARBA00044496"/>
    </source>
</evidence>
<keyword evidence="3" id="KW-0539">Nucleus</keyword>
<evidence type="ECO:0000313" key="5">
    <source>
        <dbReference type="EMBL" id="CAF1267737.1"/>
    </source>
</evidence>
<dbReference type="AlphaFoldDB" id="A0A819J045"/>
<dbReference type="Proteomes" id="UP000663874">
    <property type="component" value="Unassembled WGS sequence"/>
</dbReference>
<dbReference type="PIRSF" id="PIRSF000779">
    <property type="entry name" value="RNA_pol_Rpb8"/>
    <property type="match status" value="1"/>
</dbReference>
<evidence type="ECO:0000313" key="7">
    <source>
        <dbReference type="Proteomes" id="UP000663874"/>
    </source>
</evidence>
<dbReference type="Proteomes" id="UP000663889">
    <property type="component" value="Unassembled WGS sequence"/>
</dbReference>
<dbReference type="PANTHER" id="PTHR10917">
    <property type="entry name" value="DNA-DIRECTED RNA POLYMERASES I, II, AND III SUBUNIT RPABC3"/>
    <property type="match status" value="1"/>
</dbReference>
<dbReference type="GO" id="GO:0005665">
    <property type="term" value="C:RNA polymerase II, core complex"/>
    <property type="evidence" value="ECO:0007669"/>
    <property type="project" value="TreeGrafter"/>
</dbReference>
<dbReference type="SUPFAM" id="SSF50249">
    <property type="entry name" value="Nucleic acid-binding proteins"/>
    <property type="match status" value="1"/>
</dbReference>
<protein>
    <recommendedName>
        <fullName evidence="8">DNA-directed RNA polymerases I, II, and III subunit RPABC3</fullName>
    </recommendedName>
</protein>
<dbReference type="GO" id="GO:0006351">
    <property type="term" value="P:DNA-templated transcription"/>
    <property type="evidence" value="ECO:0007669"/>
    <property type="project" value="InterPro"/>
</dbReference>
<organism evidence="6 7">
    <name type="scientific">Rotaria sordida</name>
    <dbReference type="NCBI Taxonomy" id="392033"/>
    <lineage>
        <taxon>Eukaryota</taxon>
        <taxon>Metazoa</taxon>
        <taxon>Spiralia</taxon>
        <taxon>Gnathifera</taxon>
        <taxon>Rotifera</taxon>
        <taxon>Eurotatoria</taxon>
        <taxon>Bdelloidea</taxon>
        <taxon>Philodinida</taxon>
        <taxon>Philodinidae</taxon>
        <taxon>Rotaria</taxon>
    </lineage>
</organism>
<gene>
    <name evidence="6" type="ORF">FNK824_LOCUS21847</name>
    <name evidence="5" type="ORF">SEV965_LOCUS24582</name>
</gene>
<dbReference type="InterPro" id="IPR005570">
    <property type="entry name" value="RPABC3"/>
</dbReference>
<dbReference type="GO" id="GO:0005736">
    <property type="term" value="C:RNA polymerase I complex"/>
    <property type="evidence" value="ECO:0007669"/>
    <property type="project" value="TreeGrafter"/>
</dbReference>
<evidence type="ECO:0000256" key="3">
    <source>
        <dbReference type="ARBA" id="ARBA00023242"/>
    </source>
</evidence>
<dbReference type="GO" id="GO:0005666">
    <property type="term" value="C:RNA polymerase III complex"/>
    <property type="evidence" value="ECO:0007669"/>
    <property type="project" value="TreeGrafter"/>
</dbReference>
<comment type="function">
    <text evidence="4">DNA-dependent RNA polymerase catalyzes the transcription of DNA into RNA using the four ribonucleoside triphosphates as substrates. Common component of RNA polymerases I, II and III which synthesize ribosomal RNA precursors, mRNA precursors and many functional non-coding RNAs, and small RNAs, such as 5S rRNA and tRNAs, respectively.</text>
</comment>
<dbReference type="InterPro" id="IPR012340">
    <property type="entry name" value="NA-bd_OB-fold"/>
</dbReference>
<comment type="caution">
    <text evidence="6">The sequence shown here is derived from an EMBL/GenBank/DDBJ whole genome shotgun (WGS) entry which is preliminary data.</text>
</comment>
<accession>A0A819J045</accession>
<comment type="similarity">
    <text evidence="2">Belongs to the eukaryotic RPB8 RNA polymerase subunit family.</text>
</comment>
<reference evidence="6" key="1">
    <citation type="submission" date="2021-02" db="EMBL/GenBank/DDBJ databases">
        <authorList>
            <person name="Nowell W R."/>
        </authorList>
    </citation>
    <scope>NUCLEOTIDE SEQUENCE</scope>
</reference>
<name>A0A819J045_9BILA</name>
<dbReference type="PANTHER" id="PTHR10917:SF0">
    <property type="entry name" value="DNA-DIRECTED RNA POLYMERASES I, II, AND III SUBUNIT RPABC3"/>
    <property type="match status" value="1"/>
</dbReference>
<sequence length="175" mass="20011">MLLVKKKGQGVKYGYQFLRMRYIIMADILFEDIFGVKDIDFGGKKFLRVSRIFCESESFKMELLLDVNTQIYPMELGDKFRLKICTTLREDGKPDTGEFNQHDAGPSRADQFEYVMYGQVYRIEGDESSATDTASTLSAYVSFGGLLMRLKGDANNLHGFKVDSNVYLLMKKLAF</sequence>
<dbReference type="Gene3D" id="2.40.50.140">
    <property type="entry name" value="Nucleic acid-binding proteins"/>
    <property type="match status" value="1"/>
</dbReference>
<dbReference type="FunFam" id="2.40.50.140:FF:000073">
    <property type="entry name" value="DNA-directed RNA polymerases I, II, and III subunit RPABC3"/>
    <property type="match status" value="1"/>
</dbReference>
<evidence type="ECO:0008006" key="8">
    <source>
        <dbReference type="Google" id="ProtNLM"/>
    </source>
</evidence>
<dbReference type="EMBL" id="CAJOBE010004299">
    <property type="protein sequence ID" value="CAF3925355.1"/>
    <property type="molecule type" value="Genomic_DNA"/>
</dbReference>
<dbReference type="Pfam" id="PF03870">
    <property type="entry name" value="RNA_pol_Rpb8"/>
    <property type="match status" value="1"/>
</dbReference>
<evidence type="ECO:0000313" key="6">
    <source>
        <dbReference type="EMBL" id="CAF3925355.1"/>
    </source>
</evidence>
<dbReference type="SMART" id="SM00658">
    <property type="entry name" value="RPOL8c"/>
    <property type="match status" value="1"/>
</dbReference>
<comment type="subcellular location">
    <subcellularLocation>
        <location evidence="1">Nucleus</location>
    </subcellularLocation>
</comment>
<dbReference type="GO" id="GO:0003899">
    <property type="term" value="F:DNA-directed RNA polymerase activity"/>
    <property type="evidence" value="ECO:0007669"/>
    <property type="project" value="InterPro"/>
</dbReference>
<dbReference type="EMBL" id="CAJNOU010001906">
    <property type="protein sequence ID" value="CAF1267737.1"/>
    <property type="molecule type" value="Genomic_DNA"/>
</dbReference>